<dbReference type="SUPFAM" id="SSF55874">
    <property type="entry name" value="ATPase domain of HSP90 chaperone/DNA topoisomerase II/histidine kinase"/>
    <property type="match status" value="1"/>
</dbReference>
<dbReference type="Proteomes" id="UP001597368">
    <property type="component" value="Unassembled WGS sequence"/>
</dbReference>
<dbReference type="EMBL" id="JBHUFV010000007">
    <property type="protein sequence ID" value="MFD1930967.1"/>
    <property type="molecule type" value="Genomic_DNA"/>
</dbReference>
<evidence type="ECO:0000256" key="2">
    <source>
        <dbReference type="ARBA" id="ARBA00022777"/>
    </source>
</evidence>
<keyword evidence="3" id="KW-0902">Two-component regulatory system</keyword>
<keyword evidence="6" id="KW-1185">Reference proteome</keyword>
<reference evidence="6" key="1">
    <citation type="journal article" date="2019" name="Int. J. Syst. Evol. Microbiol.">
        <title>The Global Catalogue of Microorganisms (GCM) 10K type strain sequencing project: providing services to taxonomists for standard genome sequencing and annotation.</title>
        <authorList>
            <consortium name="The Broad Institute Genomics Platform"/>
            <consortium name="The Broad Institute Genome Sequencing Center for Infectious Disease"/>
            <person name="Wu L."/>
            <person name="Ma J."/>
        </authorList>
    </citation>
    <scope>NUCLEOTIDE SEQUENCE [LARGE SCALE GENOMIC DNA]</scope>
    <source>
        <strain evidence="6">ICMP 6774ER</strain>
    </source>
</reference>
<evidence type="ECO:0000256" key="4">
    <source>
        <dbReference type="SAM" id="MobiDB-lite"/>
    </source>
</evidence>
<dbReference type="Gene3D" id="3.30.565.10">
    <property type="entry name" value="Histidine kinase-like ATPase, C-terminal domain"/>
    <property type="match status" value="1"/>
</dbReference>
<name>A0ABW4SN22_9ACTN</name>
<sequence>MRPLLAEQALVDVRSITGHPALLSLREEAATARSMLAAAGVEVTVDLPPVRLLPEVDSLMAVVLREAVTNVVRHARATRCAITVCDAVRLTVSNDGATASPLREGTGLTNLSRRLEEAGGRLAVERDEGRFTLTAEVPCPEPAGLGGDAADGPHSGTRVELGHR</sequence>
<protein>
    <submittedName>
        <fullName evidence="5">Sensor histidine kinase</fullName>
    </submittedName>
</protein>
<feature type="region of interest" description="Disordered" evidence="4">
    <location>
        <begin position="139"/>
        <end position="164"/>
    </location>
</feature>
<dbReference type="CDD" id="cd16917">
    <property type="entry name" value="HATPase_UhpB-NarQ-NarX-like"/>
    <property type="match status" value="1"/>
</dbReference>
<gene>
    <name evidence="5" type="ORF">ACFSKW_05690</name>
</gene>
<keyword evidence="1" id="KW-0808">Transferase</keyword>
<dbReference type="PANTHER" id="PTHR24421:SF63">
    <property type="entry name" value="SENSOR HISTIDINE KINASE DESK"/>
    <property type="match status" value="1"/>
</dbReference>
<evidence type="ECO:0000256" key="1">
    <source>
        <dbReference type="ARBA" id="ARBA00022679"/>
    </source>
</evidence>
<dbReference type="InterPro" id="IPR050482">
    <property type="entry name" value="Sensor_HK_TwoCompSys"/>
</dbReference>
<organism evidence="5 6">
    <name type="scientific">Nonomuraea mangrovi</name>
    <dbReference type="NCBI Taxonomy" id="2316207"/>
    <lineage>
        <taxon>Bacteria</taxon>
        <taxon>Bacillati</taxon>
        <taxon>Actinomycetota</taxon>
        <taxon>Actinomycetes</taxon>
        <taxon>Streptosporangiales</taxon>
        <taxon>Streptosporangiaceae</taxon>
        <taxon>Nonomuraea</taxon>
    </lineage>
</organism>
<evidence type="ECO:0000313" key="6">
    <source>
        <dbReference type="Proteomes" id="UP001597368"/>
    </source>
</evidence>
<evidence type="ECO:0000256" key="3">
    <source>
        <dbReference type="ARBA" id="ARBA00023012"/>
    </source>
</evidence>
<dbReference type="InterPro" id="IPR036890">
    <property type="entry name" value="HATPase_C_sf"/>
</dbReference>
<comment type="caution">
    <text evidence="5">The sequence shown here is derived from an EMBL/GenBank/DDBJ whole genome shotgun (WGS) entry which is preliminary data.</text>
</comment>
<proteinExistence type="predicted"/>
<dbReference type="PANTHER" id="PTHR24421">
    <property type="entry name" value="NITRATE/NITRITE SENSOR PROTEIN NARX-RELATED"/>
    <property type="match status" value="1"/>
</dbReference>
<keyword evidence="2 5" id="KW-0418">Kinase</keyword>
<dbReference type="GO" id="GO:0016301">
    <property type="term" value="F:kinase activity"/>
    <property type="evidence" value="ECO:0007669"/>
    <property type="project" value="UniProtKB-KW"/>
</dbReference>
<accession>A0ABW4SN22</accession>
<dbReference type="RefSeq" id="WP_379569875.1">
    <property type="nucleotide sequence ID" value="NZ_JBHUFV010000007.1"/>
</dbReference>
<evidence type="ECO:0000313" key="5">
    <source>
        <dbReference type="EMBL" id="MFD1930967.1"/>
    </source>
</evidence>